<protein>
    <submittedName>
        <fullName evidence="1">Uncharacterized protein</fullName>
    </submittedName>
</protein>
<evidence type="ECO:0000313" key="2">
    <source>
        <dbReference type="Proteomes" id="UP000184731"/>
    </source>
</evidence>
<dbReference type="Proteomes" id="UP000184731">
    <property type="component" value="Chromosome"/>
</dbReference>
<dbReference type="STRING" id="1915309.AXG55_02550"/>
<dbReference type="RefSeq" id="WP_148696567.1">
    <property type="nucleotide sequence ID" value="NZ_CP017834.1"/>
</dbReference>
<name>A0A1L4CY35_9BACT</name>
<proteinExistence type="predicted"/>
<sequence length="186" mass="21038">MESKLSSFINNIKNINSVKIVDTLKKNQENLNPKAMFGLARKAVDTARSFSKEEMQFLLGKMNDVGHKTGTEIEKNISKLVNKIMEGQPEDVATPDVQKEIISMLVEHNNGKNIVPIVKYVNSVVVHNAPTSIESFKNFRKNIAQTLICDAQKRISDRNIIEAQVISEQPEKKIHKRERNKAKEAV</sequence>
<gene>
    <name evidence="1" type="ORF">AXG55_02550</name>
</gene>
<dbReference type="EMBL" id="CP017834">
    <property type="protein sequence ID" value="APJ02858.1"/>
    <property type="molecule type" value="Genomic_DNA"/>
</dbReference>
<dbReference type="AlphaFoldDB" id="A0A1L4CY35"/>
<dbReference type="KEGG" id="saqi:AXG55_02550"/>
<evidence type="ECO:0000313" key="1">
    <source>
        <dbReference type="EMBL" id="APJ02858.1"/>
    </source>
</evidence>
<keyword evidence="2" id="KW-1185">Reference proteome</keyword>
<dbReference type="OrthoDB" id="5294519at2"/>
<reference evidence="1 2" key="1">
    <citation type="submission" date="2016-10" db="EMBL/GenBank/DDBJ databases">
        <title>Silvanigrella aquatica sp. nov., isolated from a freshwater lake located in the Black Forest, Germany, description of Silvanigrellaceae fam. nov., Silvanigrellales ord. nov., reclassification of the order Bdellovibrionales in the class Oligoflexia, reclassification of the families Bacteriovoracaceae and Halobacteriovoraceae in the new order Bacteriovoracales ord. nov., and reclassification of the family Pseudobacteriovoracaceae in the order Oligoflexiales.</title>
        <authorList>
            <person name="Hahn M.W."/>
            <person name="Schmidt J."/>
            <person name="Koll U."/>
            <person name="Rohde M."/>
            <person name="Verbag S."/>
            <person name="Pitt A."/>
            <person name="Nakai R."/>
            <person name="Naganuma T."/>
            <person name="Lang E."/>
        </authorList>
    </citation>
    <scope>NUCLEOTIDE SEQUENCE [LARGE SCALE GENOMIC DNA]</scope>
    <source>
        <strain evidence="1 2">MWH-Nonnen-W8red</strain>
    </source>
</reference>
<accession>A0A1L4CY35</accession>
<organism evidence="1 2">
    <name type="scientific">Silvanigrella aquatica</name>
    <dbReference type="NCBI Taxonomy" id="1915309"/>
    <lineage>
        <taxon>Bacteria</taxon>
        <taxon>Pseudomonadati</taxon>
        <taxon>Bdellovibrionota</taxon>
        <taxon>Oligoflexia</taxon>
        <taxon>Silvanigrellales</taxon>
        <taxon>Silvanigrellaceae</taxon>
        <taxon>Silvanigrella</taxon>
    </lineage>
</organism>